<name>T0JRS4_COLGC</name>
<organism evidence="1 2">
    <name type="scientific">Colletotrichum gloeosporioides (strain Cg-14)</name>
    <name type="common">Anthracnose fungus</name>
    <name type="synonym">Glomerella cingulata</name>
    <dbReference type="NCBI Taxonomy" id="1237896"/>
    <lineage>
        <taxon>Eukaryota</taxon>
        <taxon>Fungi</taxon>
        <taxon>Dikarya</taxon>
        <taxon>Ascomycota</taxon>
        <taxon>Pezizomycotina</taxon>
        <taxon>Sordariomycetes</taxon>
        <taxon>Hypocreomycetidae</taxon>
        <taxon>Glomerellales</taxon>
        <taxon>Glomerellaceae</taxon>
        <taxon>Colletotrichum</taxon>
        <taxon>Colletotrichum gloeosporioides species complex</taxon>
    </lineage>
</organism>
<accession>T0JRS4</accession>
<evidence type="ECO:0000313" key="1">
    <source>
        <dbReference type="EMBL" id="EQB43043.1"/>
    </source>
</evidence>
<comment type="caution">
    <text evidence="1">The sequence shown here is derived from an EMBL/GenBank/DDBJ whole genome shotgun (WGS) entry which is preliminary data.</text>
</comment>
<dbReference type="EMBL" id="AMYD01004524">
    <property type="protein sequence ID" value="EQB43043.1"/>
    <property type="molecule type" value="Genomic_DNA"/>
</dbReference>
<protein>
    <submittedName>
        <fullName evidence="1">Uncharacterized protein</fullName>
    </submittedName>
</protein>
<reference evidence="2" key="1">
    <citation type="journal article" date="2013" name="Mol. Plant Microbe Interact.">
        <title>Global aspects of pacC regulation of pathogenicity genes in Colletotrichum gloeosporioides as revealed by transcriptome analysis.</title>
        <authorList>
            <person name="Alkan N."/>
            <person name="Meng X."/>
            <person name="Friedlander G."/>
            <person name="Reuveni E."/>
            <person name="Sukno S."/>
            <person name="Sherman A."/>
            <person name="Thon M."/>
            <person name="Fluhr R."/>
            <person name="Prusky D."/>
        </authorList>
    </citation>
    <scope>NUCLEOTIDE SEQUENCE [LARGE SCALE GENOMIC DNA]</scope>
    <source>
        <strain evidence="2">Cg-14</strain>
    </source>
</reference>
<sequence>MIFAAYSALLASWKPL</sequence>
<evidence type="ECO:0000313" key="2">
    <source>
        <dbReference type="Proteomes" id="UP000015530"/>
    </source>
</evidence>
<gene>
    <name evidence="1" type="ORF">CGLO_18397</name>
</gene>
<proteinExistence type="predicted"/>
<dbReference type="AlphaFoldDB" id="T0JRS4"/>
<dbReference type="HOGENOM" id="CLU_3433158_0_0_1"/>
<dbReference type="Proteomes" id="UP000015530">
    <property type="component" value="Unassembled WGS sequence"/>
</dbReference>